<feature type="transmembrane region" description="Helical" evidence="1">
    <location>
        <begin position="9"/>
        <end position="27"/>
    </location>
</feature>
<dbReference type="EMBL" id="CP000390">
    <property type="protein sequence ID" value="ABG64179.1"/>
    <property type="molecule type" value="Genomic_DNA"/>
</dbReference>
<keyword evidence="1" id="KW-0812">Transmembrane</keyword>
<accession>Q11EJ6</accession>
<name>Q11EJ6_CHESB</name>
<dbReference type="KEGG" id="mes:Meso_2803"/>
<keyword evidence="1" id="KW-0472">Membrane</keyword>
<dbReference type="STRING" id="266779.Meso_2803"/>
<protein>
    <submittedName>
        <fullName evidence="2">Uncharacterized protein</fullName>
    </submittedName>
</protein>
<dbReference type="HOGENOM" id="CLU_191302_0_0_5"/>
<dbReference type="eggNOG" id="ENOG5033F0U">
    <property type="taxonomic scope" value="Bacteria"/>
</dbReference>
<organism evidence="2">
    <name type="scientific">Chelativorans sp. (strain BNC1)</name>
    <dbReference type="NCBI Taxonomy" id="266779"/>
    <lineage>
        <taxon>Bacteria</taxon>
        <taxon>Pseudomonadati</taxon>
        <taxon>Pseudomonadota</taxon>
        <taxon>Alphaproteobacteria</taxon>
        <taxon>Hyphomicrobiales</taxon>
        <taxon>Phyllobacteriaceae</taxon>
        <taxon>Chelativorans</taxon>
    </lineage>
</organism>
<feature type="transmembrane region" description="Helical" evidence="1">
    <location>
        <begin position="66"/>
        <end position="85"/>
    </location>
</feature>
<evidence type="ECO:0000256" key="1">
    <source>
        <dbReference type="SAM" id="Phobius"/>
    </source>
</evidence>
<reference evidence="2" key="1">
    <citation type="submission" date="2006-06" db="EMBL/GenBank/DDBJ databases">
        <title>Complete sequence of chromosome of Chelativorans sp. BNC1.</title>
        <authorList>
            <consortium name="US DOE Joint Genome Institute"/>
            <person name="Copeland A."/>
            <person name="Lucas S."/>
            <person name="Lapidus A."/>
            <person name="Barry K."/>
            <person name="Detter J.C."/>
            <person name="Glavina del Rio T."/>
            <person name="Hammon N."/>
            <person name="Israni S."/>
            <person name="Dalin E."/>
            <person name="Tice H."/>
            <person name="Pitluck S."/>
            <person name="Chertkov O."/>
            <person name="Brettin T."/>
            <person name="Bruce D."/>
            <person name="Han C."/>
            <person name="Tapia R."/>
            <person name="Gilna P."/>
            <person name="Schmutz J."/>
            <person name="Larimer F."/>
            <person name="Land M."/>
            <person name="Hauser L."/>
            <person name="Kyrpides N."/>
            <person name="Mikhailova N."/>
            <person name="Richardson P."/>
        </authorList>
    </citation>
    <scope>NUCLEOTIDE SEQUENCE</scope>
    <source>
        <strain evidence="2">BNC1</strain>
    </source>
</reference>
<gene>
    <name evidence="2" type="ordered locus">Meso_2803</name>
</gene>
<keyword evidence="1" id="KW-1133">Transmembrane helix</keyword>
<sequence>MQRGGGEMVVIWLGALLVILGLLQMAYSTLWTRRLSDPPRSRHGAQDSTLEPPRQGLRFLGFTHNWPGAALFVLGLLTLLLGGAFA</sequence>
<dbReference type="AlphaFoldDB" id="Q11EJ6"/>
<proteinExistence type="predicted"/>
<evidence type="ECO:0000313" key="2">
    <source>
        <dbReference type="EMBL" id="ABG64179.1"/>
    </source>
</evidence>